<evidence type="ECO:0000256" key="10">
    <source>
        <dbReference type="SAM" id="MobiDB-lite"/>
    </source>
</evidence>
<reference evidence="12 13" key="1">
    <citation type="submission" date="2020-03" db="EMBL/GenBank/DDBJ databases">
        <title>Dissostichus mawsoni Genome sequencing and assembly.</title>
        <authorList>
            <person name="Park H."/>
        </authorList>
    </citation>
    <scope>NUCLEOTIDE SEQUENCE [LARGE SCALE GENOMIC DNA]</scope>
    <source>
        <strain evidence="12">DM0001</strain>
        <tissue evidence="12">Muscle</tissue>
    </source>
</reference>
<keyword evidence="3" id="KW-1003">Cell membrane</keyword>
<keyword evidence="13" id="KW-1185">Reference proteome</keyword>
<evidence type="ECO:0000256" key="2">
    <source>
        <dbReference type="ARBA" id="ARBA00022448"/>
    </source>
</evidence>
<dbReference type="Pfam" id="PF16905">
    <property type="entry name" value="GPHH"/>
    <property type="match status" value="1"/>
</dbReference>
<keyword evidence="5" id="KW-0851">Voltage-gated channel</keyword>
<keyword evidence="2" id="KW-0813">Transport</keyword>
<evidence type="ECO:0000256" key="4">
    <source>
        <dbReference type="ARBA" id="ARBA00022737"/>
    </source>
</evidence>
<dbReference type="InterPro" id="IPR050599">
    <property type="entry name" value="VDCC_alpha-1_subunit"/>
</dbReference>
<keyword evidence="3" id="KW-0472">Membrane</keyword>
<dbReference type="GO" id="GO:0008331">
    <property type="term" value="F:high voltage-gated calcium channel activity"/>
    <property type="evidence" value="ECO:0007669"/>
    <property type="project" value="TreeGrafter"/>
</dbReference>
<dbReference type="InterPro" id="IPR014873">
    <property type="entry name" value="VDCC_a1su_IQ"/>
</dbReference>
<keyword evidence="4" id="KW-0677">Repeat</keyword>
<keyword evidence="7" id="KW-1015">Disulfide bond</keyword>
<feature type="domain" description="Voltage-dependent calcium channel alpha-1 subunit IQ" evidence="11">
    <location>
        <begin position="61"/>
        <end position="95"/>
    </location>
</feature>
<dbReference type="GO" id="GO:0007268">
    <property type="term" value="P:chemical synaptic transmission"/>
    <property type="evidence" value="ECO:0007669"/>
    <property type="project" value="TreeGrafter"/>
</dbReference>
<comment type="catalytic activity">
    <reaction evidence="9">
        <text>Ca(2+)(in) = Ca(2+)(out)</text>
        <dbReference type="Rhea" id="RHEA:29671"/>
        <dbReference type="ChEBI" id="CHEBI:29108"/>
    </reaction>
</comment>
<dbReference type="EMBL" id="JAAKFY010000014">
    <property type="protein sequence ID" value="KAF3846513.1"/>
    <property type="molecule type" value="Genomic_DNA"/>
</dbReference>
<evidence type="ECO:0000256" key="1">
    <source>
        <dbReference type="ARBA" id="ARBA00004651"/>
    </source>
</evidence>
<dbReference type="InterPro" id="IPR031649">
    <property type="entry name" value="GPHH_dom"/>
</dbReference>
<evidence type="ECO:0000256" key="9">
    <source>
        <dbReference type="ARBA" id="ARBA00036634"/>
    </source>
</evidence>
<dbReference type="GO" id="GO:0045202">
    <property type="term" value="C:synapse"/>
    <property type="evidence" value="ECO:0007669"/>
    <property type="project" value="GOC"/>
</dbReference>
<dbReference type="Proteomes" id="UP000518266">
    <property type="component" value="Unassembled WGS sequence"/>
</dbReference>
<dbReference type="SMART" id="SM01062">
    <property type="entry name" value="Ca_chan_IQ"/>
    <property type="match status" value="1"/>
</dbReference>
<dbReference type="Pfam" id="PF08763">
    <property type="entry name" value="Ca_chan_IQ"/>
    <property type="match status" value="1"/>
</dbReference>
<evidence type="ECO:0000259" key="11">
    <source>
        <dbReference type="SMART" id="SM01062"/>
    </source>
</evidence>
<evidence type="ECO:0000313" key="12">
    <source>
        <dbReference type="EMBL" id="KAF3846513.1"/>
    </source>
</evidence>
<evidence type="ECO:0000256" key="6">
    <source>
        <dbReference type="ARBA" id="ARBA00023065"/>
    </source>
</evidence>
<keyword evidence="8" id="KW-0407">Ion channel</keyword>
<comment type="caution">
    <text evidence="12">The sequence shown here is derived from an EMBL/GenBank/DDBJ whole genome shotgun (WGS) entry which is preliminary data.</text>
</comment>
<dbReference type="PANTHER" id="PTHR45628">
    <property type="entry name" value="VOLTAGE-DEPENDENT CALCIUM CHANNEL TYPE A SUBUNIT ALPHA-1"/>
    <property type="match status" value="1"/>
</dbReference>
<dbReference type="OrthoDB" id="431720at2759"/>
<evidence type="ECO:0000256" key="7">
    <source>
        <dbReference type="ARBA" id="ARBA00023157"/>
    </source>
</evidence>
<accession>A0A7J5YBL9</accession>
<dbReference type="PANTHER" id="PTHR45628:SF3">
    <property type="entry name" value="VOLTAGE-DEPENDENT P_Q-TYPE CALCIUM CHANNEL SUBUNIT ALPHA-1A"/>
    <property type="match status" value="1"/>
</dbReference>
<evidence type="ECO:0000256" key="8">
    <source>
        <dbReference type="ARBA" id="ARBA00023303"/>
    </source>
</evidence>
<dbReference type="GO" id="GO:0005891">
    <property type="term" value="C:voltage-gated calcium channel complex"/>
    <property type="evidence" value="ECO:0007669"/>
    <property type="project" value="TreeGrafter"/>
</dbReference>
<evidence type="ECO:0000256" key="5">
    <source>
        <dbReference type="ARBA" id="ARBA00022882"/>
    </source>
</evidence>
<evidence type="ECO:0000313" key="13">
    <source>
        <dbReference type="Proteomes" id="UP000518266"/>
    </source>
</evidence>
<name>A0A7J5YBL9_DISMA</name>
<dbReference type="Gene3D" id="6.10.250.2180">
    <property type="match status" value="1"/>
</dbReference>
<organism evidence="12 13">
    <name type="scientific">Dissostichus mawsoni</name>
    <name type="common">Antarctic cod</name>
    <dbReference type="NCBI Taxonomy" id="36200"/>
    <lineage>
        <taxon>Eukaryota</taxon>
        <taxon>Metazoa</taxon>
        <taxon>Chordata</taxon>
        <taxon>Craniata</taxon>
        <taxon>Vertebrata</taxon>
        <taxon>Euteleostomi</taxon>
        <taxon>Actinopterygii</taxon>
        <taxon>Neopterygii</taxon>
        <taxon>Teleostei</taxon>
        <taxon>Neoteleostei</taxon>
        <taxon>Acanthomorphata</taxon>
        <taxon>Eupercaria</taxon>
        <taxon>Perciformes</taxon>
        <taxon>Notothenioidei</taxon>
        <taxon>Nototheniidae</taxon>
        <taxon>Dissostichus</taxon>
    </lineage>
</organism>
<gene>
    <name evidence="12" type="ORF">F7725_003591</name>
</gene>
<sequence>MLRQMCPPLGLGKRCPARVAYKRLLRMDLPVADDNTVHFNSTLMALIRTALDIKIAKGAEATDLTVGKIYAAMMIMEYYRQSKIKRSQALRDEQRVEPPSPGQDGGPGLNNALPPPETTETVNGL</sequence>
<comment type="subcellular location">
    <subcellularLocation>
        <location evidence="1">Cell membrane</location>
        <topology evidence="1">Multi-pass membrane protein</topology>
    </subcellularLocation>
</comment>
<proteinExistence type="predicted"/>
<dbReference type="GO" id="GO:0098703">
    <property type="term" value="P:calcium ion import across plasma membrane"/>
    <property type="evidence" value="ECO:0007669"/>
    <property type="project" value="TreeGrafter"/>
</dbReference>
<dbReference type="AlphaFoldDB" id="A0A7J5YBL9"/>
<keyword evidence="6" id="KW-0406">Ion transport</keyword>
<feature type="region of interest" description="Disordered" evidence="10">
    <location>
        <begin position="87"/>
        <end position="125"/>
    </location>
</feature>
<dbReference type="GO" id="GO:0043025">
    <property type="term" value="C:neuronal cell body"/>
    <property type="evidence" value="ECO:0007669"/>
    <property type="project" value="TreeGrafter"/>
</dbReference>
<dbReference type="Gene3D" id="1.10.238.10">
    <property type="entry name" value="EF-hand"/>
    <property type="match status" value="1"/>
</dbReference>
<protein>
    <recommendedName>
        <fullName evidence="11">Voltage-dependent calcium channel alpha-1 subunit IQ domain-containing protein</fullName>
    </recommendedName>
</protein>
<evidence type="ECO:0000256" key="3">
    <source>
        <dbReference type="ARBA" id="ARBA00022475"/>
    </source>
</evidence>